<sequence length="271" mass="32152">MNPKISIIVPAYNQAEFLDECLQSVSEQTFTNWECIIIDDGSKDHTGKIAENWAQKDPRFRYFRKINGGVSSARNFGIENATAEWILPLDGDDKIAPEYLERASKEFQKNPDVVYCKASFFGNRTDPFLLDAFSYENLLLKNLIFCSGFYKKEAWSRTNKYDENLVHGFEDWDFWIELLKNSEKKIICLDYLGFYYRRKDSSRDTNINKNIEQKEEAFNYIFNKHQKEYYIVYGTFFELIKKNKKLQDDNNKLTEIVNESILKKIVRKFRK</sequence>
<dbReference type="EMBL" id="FTOV01000003">
    <property type="protein sequence ID" value="SIS88887.1"/>
    <property type="molecule type" value="Genomic_DNA"/>
</dbReference>
<dbReference type="Gene3D" id="3.90.550.10">
    <property type="entry name" value="Spore Coat Polysaccharide Biosynthesis Protein SpsA, Chain A"/>
    <property type="match status" value="1"/>
</dbReference>
<dbReference type="InterPro" id="IPR001173">
    <property type="entry name" value="Glyco_trans_2-like"/>
</dbReference>
<dbReference type="Pfam" id="PF00535">
    <property type="entry name" value="Glycos_transf_2"/>
    <property type="match status" value="1"/>
</dbReference>
<dbReference type="PANTHER" id="PTHR43685">
    <property type="entry name" value="GLYCOSYLTRANSFERASE"/>
    <property type="match status" value="1"/>
</dbReference>
<dbReference type="RefSeq" id="WP_076391733.1">
    <property type="nucleotide sequence ID" value="NZ_FTOV01000003.1"/>
</dbReference>
<dbReference type="AlphaFoldDB" id="A0A1N7MRW7"/>
<evidence type="ECO:0000313" key="3">
    <source>
        <dbReference type="Proteomes" id="UP000185781"/>
    </source>
</evidence>
<dbReference type="CDD" id="cd00761">
    <property type="entry name" value="Glyco_tranf_GTA_type"/>
    <property type="match status" value="1"/>
</dbReference>
<evidence type="ECO:0000259" key="1">
    <source>
        <dbReference type="Pfam" id="PF00535"/>
    </source>
</evidence>
<dbReference type="STRING" id="373672.SAMN05421785_103442"/>
<evidence type="ECO:0000313" key="2">
    <source>
        <dbReference type="EMBL" id="SIS88887.1"/>
    </source>
</evidence>
<gene>
    <name evidence="2" type="ORF">SAMN05421785_103442</name>
</gene>
<dbReference type="GO" id="GO:0016740">
    <property type="term" value="F:transferase activity"/>
    <property type="evidence" value="ECO:0007669"/>
    <property type="project" value="UniProtKB-KW"/>
</dbReference>
<dbReference type="GO" id="GO:0044010">
    <property type="term" value="P:single-species biofilm formation"/>
    <property type="evidence" value="ECO:0007669"/>
    <property type="project" value="TreeGrafter"/>
</dbReference>
<dbReference type="PANTHER" id="PTHR43685:SF2">
    <property type="entry name" value="GLYCOSYLTRANSFERASE 2-LIKE DOMAIN-CONTAINING PROTEIN"/>
    <property type="match status" value="1"/>
</dbReference>
<dbReference type="Proteomes" id="UP000185781">
    <property type="component" value="Unassembled WGS sequence"/>
</dbReference>
<reference evidence="2 3" key="1">
    <citation type="submission" date="2017-01" db="EMBL/GenBank/DDBJ databases">
        <authorList>
            <person name="Mah S.A."/>
            <person name="Swanson W.J."/>
            <person name="Moy G.W."/>
            <person name="Vacquier V.D."/>
        </authorList>
    </citation>
    <scope>NUCLEOTIDE SEQUENCE [LARGE SCALE GENOMIC DNA]</scope>
    <source>
        <strain evidence="2 3">DSM 18014</strain>
    </source>
</reference>
<proteinExistence type="predicted"/>
<accession>A0A1N7MRW7</accession>
<name>A0A1N7MRW7_9FLAO</name>
<dbReference type="OrthoDB" id="597270at2"/>
<organism evidence="2 3">
    <name type="scientific">Chryseobacterium gambrini</name>
    <dbReference type="NCBI Taxonomy" id="373672"/>
    <lineage>
        <taxon>Bacteria</taxon>
        <taxon>Pseudomonadati</taxon>
        <taxon>Bacteroidota</taxon>
        <taxon>Flavobacteriia</taxon>
        <taxon>Flavobacteriales</taxon>
        <taxon>Weeksellaceae</taxon>
        <taxon>Chryseobacterium group</taxon>
        <taxon>Chryseobacterium</taxon>
    </lineage>
</organism>
<feature type="domain" description="Glycosyltransferase 2-like" evidence="1">
    <location>
        <begin position="6"/>
        <end position="123"/>
    </location>
</feature>
<protein>
    <submittedName>
        <fullName evidence="2">Glycosyltransferase involved in cell wall bisynthesis</fullName>
    </submittedName>
</protein>
<dbReference type="InterPro" id="IPR050834">
    <property type="entry name" value="Glycosyltransf_2"/>
</dbReference>
<dbReference type="InterPro" id="IPR029044">
    <property type="entry name" value="Nucleotide-diphossugar_trans"/>
</dbReference>
<dbReference type="SUPFAM" id="SSF53448">
    <property type="entry name" value="Nucleotide-diphospho-sugar transferases"/>
    <property type="match status" value="1"/>
</dbReference>
<keyword evidence="2" id="KW-0808">Transferase</keyword>